<organism evidence="2 3">
    <name type="scientific">Calycina marina</name>
    <dbReference type="NCBI Taxonomy" id="1763456"/>
    <lineage>
        <taxon>Eukaryota</taxon>
        <taxon>Fungi</taxon>
        <taxon>Dikarya</taxon>
        <taxon>Ascomycota</taxon>
        <taxon>Pezizomycotina</taxon>
        <taxon>Leotiomycetes</taxon>
        <taxon>Helotiales</taxon>
        <taxon>Pezizellaceae</taxon>
        <taxon>Calycina</taxon>
    </lineage>
</organism>
<feature type="compositionally biased region" description="Basic residues" evidence="1">
    <location>
        <begin position="80"/>
        <end position="104"/>
    </location>
</feature>
<keyword evidence="3" id="KW-1185">Reference proteome</keyword>
<proteinExistence type="predicted"/>
<gene>
    <name evidence="2" type="ORF">BJ878DRAFT_482097</name>
</gene>
<evidence type="ECO:0000313" key="2">
    <source>
        <dbReference type="EMBL" id="KAG9242339.1"/>
    </source>
</evidence>
<protein>
    <submittedName>
        <fullName evidence="2">Uncharacterized protein</fullName>
    </submittedName>
</protein>
<name>A0A9P8CCV1_9HELO</name>
<accession>A0A9P8CCV1</accession>
<dbReference type="EMBL" id="MU254083">
    <property type="protein sequence ID" value="KAG9242339.1"/>
    <property type="molecule type" value="Genomic_DNA"/>
</dbReference>
<evidence type="ECO:0000256" key="1">
    <source>
        <dbReference type="SAM" id="MobiDB-lite"/>
    </source>
</evidence>
<comment type="caution">
    <text evidence="2">The sequence shown here is derived from an EMBL/GenBank/DDBJ whole genome shotgun (WGS) entry which is preliminary data.</text>
</comment>
<evidence type="ECO:0000313" key="3">
    <source>
        <dbReference type="Proteomes" id="UP000887226"/>
    </source>
</evidence>
<dbReference type="Proteomes" id="UP000887226">
    <property type="component" value="Unassembled WGS sequence"/>
</dbReference>
<feature type="region of interest" description="Disordered" evidence="1">
    <location>
        <begin position="80"/>
        <end position="106"/>
    </location>
</feature>
<dbReference type="AlphaFoldDB" id="A0A9P8CCV1"/>
<reference evidence="2" key="1">
    <citation type="journal article" date="2021" name="IMA Fungus">
        <title>Genomic characterization of three marine fungi, including Emericellopsis atlantica sp. nov. with signatures of a generalist lifestyle and marine biomass degradation.</title>
        <authorList>
            <person name="Hagestad O.C."/>
            <person name="Hou L."/>
            <person name="Andersen J.H."/>
            <person name="Hansen E.H."/>
            <person name="Altermark B."/>
            <person name="Li C."/>
            <person name="Kuhnert E."/>
            <person name="Cox R.J."/>
            <person name="Crous P.W."/>
            <person name="Spatafora J.W."/>
            <person name="Lail K."/>
            <person name="Amirebrahimi M."/>
            <person name="Lipzen A."/>
            <person name="Pangilinan J."/>
            <person name="Andreopoulos W."/>
            <person name="Hayes R.D."/>
            <person name="Ng V."/>
            <person name="Grigoriev I.V."/>
            <person name="Jackson S.A."/>
            <person name="Sutton T.D.S."/>
            <person name="Dobson A.D.W."/>
            <person name="Rama T."/>
        </authorList>
    </citation>
    <scope>NUCLEOTIDE SEQUENCE</scope>
    <source>
        <strain evidence="2">TRa3180A</strain>
    </source>
</reference>
<sequence length="209" mass="23842">MESADPDSIGPRFFNHLWAEVTARNCHSQAEPFDIDNPCFRQSRSADSWLCLPFRNPYRVDGCATLAKCTKLLYNNSRKVHKGKKGKISKRSKKSSKSWGKGKRQYSQQQKYSEKCQKGLLYKAVPYAYILQGNHRYGYQPKWPGKSTPLCNGKVIETSKNNLGAKRSSRITSTPGRLINLLPGRYCRTYDQSPEGMEYQALENMDSCP</sequence>